<feature type="transmembrane region" description="Helical" evidence="1">
    <location>
        <begin position="129"/>
        <end position="149"/>
    </location>
</feature>
<sequence length="276" mass="32362">MGENKNLIKNDGETVPHQQPLSLSEELRRENFGLQHHAPEDFLRSQWQSGLTSRWFLGYRWLLGIFFGTGVISCLAKYHHNGRWFIYLTDWGFLLCGITSVSGAILVTIHHWNPQRMGERFRNNWQIKAYWVCYWINLIFANVIALVYWTCIYPQDRDPSNPAYFTDLYNIWTHALPPIFFSVDHLIVAQPTRLLHFVYPLAFGWLYTGFTFIYYVMGGLDLKGRRYIYNVLNYSKPREALFTIGAISALSVVVSTLHYGVYRMRTFLARKLGKLQ</sequence>
<evidence type="ECO:0000256" key="1">
    <source>
        <dbReference type="SAM" id="Phobius"/>
    </source>
</evidence>
<dbReference type="InParanoid" id="A0A6I8V8K0"/>
<name>A0A6I8V8K0_DROPS</name>
<dbReference type="PANTHER" id="PTHR12242:SF46">
    <property type="entry name" value="IP08657P-RELATED"/>
    <property type="match status" value="1"/>
</dbReference>
<keyword evidence="1" id="KW-0472">Membrane</keyword>
<feature type="transmembrane region" description="Helical" evidence="1">
    <location>
        <begin position="57"/>
        <end position="78"/>
    </location>
</feature>
<dbReference type="FunCoup" id="A0A6I8V8K0">
    <property type="interactions" value="17"/>
</dbReference>
<protein>
    <submittedName>
        <fullName evidence="3">Protein rolling stone isoform X1</fullName>
    </submittedName>
</protein>
<dbReference type="GO" id="GO:0016020">
    <property type="term" value="C:membrane"/>
    <property type="evidence" value="ECO:0007669"/>
    <property type="project" value="TreeGrafter"/>
</dbReference>
<keyword evidence="1" id="KW-1133">Transmembrane helix</keyword>
<dbReference type="Proteomes" id="UP000001819">
    <property type="component" value="Chromosome 4"/>
</dbReference>
<feature type="transmembrane region" description="Helical" evidence="1">
    <location>
        <begin position="201"/>
        <end position="220"/>
    </location>
</feature>
<dbReference type="ExpressionAtlas" id="A0A6I8V8K0">
    <property type="expression patterns" value="baseline"/>
</dbReference>
<feature type="transmembrane region" description="Helical" evidence="1">
    <location>
        <begin position="84"/>
        <end position="109"/>
    </location>
</feature>
<gene>
    <name evidence="3" type="primary">LOC4817824</name>
</gene>
<dbReference type="PANTHER" id="PTHR12242">
    <property type="entry name" value="OS02G0130600 PROTEIN-RELATED"/>
    <property type="match status" value="1"/>
</dbReference>
<accession>A0A6I8V8K0</accession>
<feature type="transmembrane region" description="Helical" evidence="1">
    <location>
        <begin position="240"/>
        <end position="262"/>
    </location>
</feature>
<keyword evidence="1" id="KW-0812">Transmembrane</keyword>
<evidence type="ECO:0000313" key="2">
    <source>
        <dbReference type="Proteomes" id="UP000001819"/>
    </source>
</evidence>
<dbReference type="AlphaFoldDB" id="A0A6I8V8K0"/>
<dbReference type="Pfam" id="PF21534">
    <property type="entry name" value="Rost"/>
    <property type="match status" value="1"/>
</dbReference>
<keyword evidence="2" id="KW-1185">Reference proteome</keyword>
<dbReference type="InterPro" id="IPR049352">
    <property type="entry name" value="Rost"/>
</dbReference>
<feature type="transmembrane region" description="Helical" evidence="1">
    <location>
        <begin position="169"/>
        <end position="189"/>
    </location>
</feature>
<dbReference type="RefSeq" id="XP_015035434.2">
    <property type="nucleotide sequence ID" value="XM_015179948.2"/>
</dbReference>
<evidence type="ECO:0000313" key="3">
    <source>
        <dbReference type="RefSeq" id="XP_015035434.2"/>
    </source>
</evidence>
<reference evidence="3" key="1">
    <citation type="submission" date="2025-08" db="UniProtKB">
        <authorList>
            <consortium name="RefSeq"/>
        </authorList>
    </citation>
    <scope>IDENTIFICATION</scope>
    <source>
        <strain evidence="3">MV-25-SWS-2005</strain>
        <tissue evidence="3">Whole body</tissue>
    </source>
</reference>
<proteinExistence type="predicted"/>
<organism evidence="2 3">
    <name type="scientific">Drosophila pseudoobscura pseudoobscura</name>
    <name type="common">Fruit fly</name>
    <dbReference type="NCBI Taxonomy" id="46245"/>
    <lineage>
        <taxon>Eukaryota</taxon>
        <taxon>Metazoa</taxon>
        <taxon>Ecdysozoa</taxon>
        <taxon>Arthropoda</taxon>
        <taxon>Hexapoda</taxon>
        <taxon>Insecta</taxon>
        <taxon>Pterygota</taxon>
        <taxon>Neoptera</taxon>
        <taxon>Endopterygota</taxon>
        <taxon>Diptera</taxon>
        <taxon>Brachycera</taxon>
        <taxon>Muscomorpha</taxon>
        <taxon>Ephydroidea</taxon>
        <taxon>Drosophilidae</taxon>
        <taxon>Drosophila</taxon>
        <taxon>Sophophora</taxon>
    </lineage>
</organism>